<dbReference type="GO" id="GO:1990112">
    <property type="term" value="C:RQC complex"/>
    <property type="evidence" value="ECO:0007669"/>
    <property type="project" value="TreeGrafter"/>
</dbReference>
<dbReference type="Pfam" id="PF05833">
    <property type="entry name" value="NFACT_N"/>
    <property type="match status" value="1"/>
</dbReference>
<comment type="caution">
    <text evidence="7">The sequence shown here is derived from an EMBL/GenBank/DDBJ whole genome shotgun (WGS) entry which is preliminary data.</text>
</comment>
<dbReference type="PANTHER" id="PTHR15239">
    <property type="entry name" value="NUCLEAR EXPORT MEDIATOR FACTOR NEMF"/>
    <property type="match status" value="1"/>
</dbReference>
<feature type="domain" description="NFACT RNA-binding" evidence="6">
    <location>
        <begin position="470"/>
        <end position="562"/>
    </location>
</feature>
<dbReference type="RefSeq" id="WP_161820949.1">
    <property type="nucleotide sequence ID" value="NZ_LSRS01000001.1"/>
</dbReference>
<sequence>MPFDGLFLYHVCHELNAQLLQGRIERIYQPAREEIVLIISKSRGKYRLLLNANAQNARVHLTEQSTPNPASPPMFCMFLRKHLEGGRISGFYQPGLDRVLDIRVDCRDELGRPAEKSLICEIMGRHSNIILVSQPDNTILDGIRRYGHAVSRHREVLPGEPYIPPPEPQKANPLTVLEDDFRETLMSGQLDDNLAVALQKTLDGLSIPTCRELVKLSGLSSDILLDHCGEHELRMLWQTWQPLASDAREHQLQALLVGNHQGEPVEFFPFPVVEDEKFTYTTGPANAIADEFFTRKQDREAVNKQRNLLLGVINKEVKRLNKKLALQKKSVAEAGEAERLRLYGELLTANIYRMERGMHEIELENYYDPEAKPVIVPLNNSLTPSENAQHYFNKYNKANNTKKAAGEMARLSEEELEYLEGVKTSLEIAENMDDLAEIHRELTKQGYIKKPPVRPGKKREKETKKQIKPLQYVSSEGFTVLVGKNNHQNDTLTLKTAEDSDIWLHTCKIPGSHVIIRTAGREVPEKTLLEAAALAAYYSRARESSKVPVDYTLRKYVKKPNGAKPGYVIYEKQKTVYVDPRPDAMRQVNS</sequence>
<keyword evidence="2 5" id="KW-0699">rRNA-binding</keyword>
<protein>
    <recommendedName>
        <fullName evidence="5">Rqc2 homolog RqcH</fullName>
        <shortName evidence="5">RqcH</shortName>
    </recommendedName>
</protein>
<dbReference type="GO" id="GO:0019843">
    <property type="term" value="F:rRNA binding"/>
    <property type="evidence" value="ECO:0007669"/>
    <property type="project" value="UniProtKB-UniRule"/>
</dbReference>
<dbReference type="AlphaFoldDB" id="A0A9D2WSY0"/>
<dbReference type="Proteomes" id="UP000798488">
    <property type="component" value="Unassembled WGS sequence"/>
</dbReference>
<evidence type="ECO:0000256" key="1">
    <source>
        <dbReference type="ARBA" id="ARBA00022555"/>
    </source>
</evidence>
<evidence type="ECO:0000313" key="8">
    <source>
        <dbReference type="Proteomes" id="UP000798488"/>
    </source>
</evidence>
<dbReference type="OrthoDB" id="9766163at2"/>
<name>A0A9D2WSY0_9FIRM</name>
<keyword evidence="3 5" id="KW-0694">RNA-binding</keyword>
<proteinExistence type="inferred from homology"/>
<keyword evidence="8" id="KW-1185">Reference proteome</keyword>
<dbReference type="PANTHER" id="PTHR15239:SF6">
    <property type="entry name" value="RIBOSOME QUALITY CONTROL COMPLEX SUBUNIT NEMF"/>
    <property type="match status" value="1"/>
</dbReference>
<dbReference type="GO" id="GO:0043023">
    <property type="term" value="F:ribosomal large subunit binding"/>
    <property type="evidence" value="ECO:0007669"/>
    <property type="project" value="UniProtKB-UniRule"/>
</dbReference>
<keyword evidence="1 5" id="KW-0820">tRNA-binding</keyword>
<organism evidence="7 8">
    <name type="scientific">Sporotomaculum syntrophicum</name>
    <dbReference type="NCBI Taxonomy" id="182264"/>
    <lineage>
        <taxon>Bacteria</taxon>
        <taxon>Bacillati</taxon>
        <taxon>Bacillota</taxon>
        <taxon>Clostridia</taxon>
        <taxon>Eubacteriales</taxon>
        <taxon>Desulfallaceae</taxon>
        <taxon>Sporotomaculum</taxon>
    </lineage>
</organism>
<dbReference type="InterPro" id="IPR051608">
    <property type="entry name" value="RQC_Subunit_NEMF"/>
</dbReference>
<dbReference type="Pfam" id="PF05670">
    <property type="entry name" value="NFACT-R_1"/>
    <property type="match status" value="1"/>
</dbReference>
<evidence type="ECO:0000313" key="7">
    <source>
        <dbReference type="EMBL" id="KAF1086783.1"/>
    </source>
</evidence>
<keyword evidence="4 5" id="KW-0648">Protein biosynthesis</keyword>
<dbReference type="Gene3D" id="2.30.310.10">
    <property type="entry name" value="ibrinogen binding protein from staphylococcus aureus domain"/>
    <property type="match status" value="1"/>
</dbReference>
<dbReference type="HAMAP" id="MF_00844_B">
    <property type="entry name" value="RqcH_B"/>
    <property type="match status" value="1"/>
</dbReference>
<comment type="function">
    <text evidence="5">Key component of the ribosome quality control system (RQC), a ribosome-associated complex that mediates the extraction of incompletely synthesized nascent chains from stalled ribosomes and their subsequent degradation. RqcH recruits Ala-charged tRNA, and with RqcP directs the elongation of stalled nascent chains on 50S ribosomal subunits, leading to non-templated C-terminal alanine extensions (Ala tail). The Ala tail promotes nascent chain degradation. May add between 1 and at least 8 Ala residues. Binds to stalled 50S ribosomal subunits.</text>
</comment>
<dbReference type="InterPro" id="IPR043682">
    <property type="entry name" value="RqcH_bacterial"/>
</dbReference>
<dbReference type="GO" id="GO:0000049">
    <property type="term" value="F:tRNA binding"/>
    <property type="evidence" value="ECO:0007669"/>
    <property type="project" value="UniProtKB-UniRule"/>
</dbReference>
<dbReference type="FunFam" id="2.30.310.10:FF:000004">
    <property type="entry name" value="Fibronectin-binding protein A"/>
    <property type="match status" value="1"/>
</dbReference>
<comment type="similarity">
    <text evidence="5">Belongs to the NEMF family.</text>
</comment>
<gene>
    <name evidence="5" type="primary">rqcH</name>
    <name evidence="7" type="ORF">SPSYN_00502</name>
</gene>
<accession>A0A9D2WSY0</accession>
<dbReference type="GO" id="GO:0072344">
    <property type="term" value="P:rescue of stalled ribosome"/>
    <property type="evidence" value="ECO:0007669"/>
    <property type="project" value="UniProtKB-UniRule"/>
</dbReference>
<comment type="subunit">
    <text evidence="5">Associates with stalled 50S ribosomal subunits. Binds to RqcP.</text>
</comment>
<dbReference type="InterPro" id="IPR008532">
    <property type="entry name" value="NFACT_RNA-bd"/>
</dbReference>
<evidence type="ECO:0000256" key="5">
    <source>
        <dbReference type="HAMAP-Rule" id="MF_00844"/>
    </source>
</evidence>
<evidence type="ECO:0000259" key="6">
    <source>
        <dbReference type="Pfam" id="PF05670"/>
    </source>
</evidence>
<evidence type="ECO:0000256" key="2">
    <source>
        <dbReference type="ARBA" id="ARBA00022730"/>
    </source>
</evidence>
<evidence type="ECO:0000256" key="3">
    <source>
        <dbReference type="ARBA" id="ARBA00022884"/>
    </source>
</evidence>
<dbReference type="EMBL" id="LSRS01000001">
    <property type="protein sequence ID" value="KAF1086783.1"/>
    <property type="molecule type" value="Genomic_DNA"/>
</dbReference>
<reference evidence="7" key="1">
    <citation type="submission" date="2016-02" db="EMBL/GenBank/DDBJ databases">
        <title>Draft Genome Sequence of Sporotomaculum syntrophicum Strain FB, a Syntrophic Benzoate Degrader.</title>
        <authorList>
            <person name="Nobu M.K."/>
            <person name="Narihiro T."/>
            <person name="Qiu Y.-L."/>
            <person name="Ohashi A."/>
            <person name="Liu W.-T."/>
            <person name="Yuji S."/>
        </authorList>
    </citation>
    <scope>NUCLEOTIDE SEQUENCE</scope>
    <source>
        <strain evidence="7">FB</strain>
    </source>
</reference>
<evidence type="ECO:0000256" key="4">
    <source>
        <dbReference type="ARBA" id="ARBA00022917"/>
    </source>
</evidence>